<accession>A0A7J9K2Y3</accession>
<gene>
    <name evidence="2" type="ORF">Goarm_003218</name>
</gene>
<protein>
    <submittedName>
        <fullName evidence="2">Uncharacterized protein</fullName>
    </submittedName>
</protein>
<organism evidence="2 3">
    <name type="scientific">Gossypium armourianum</name>
    <dbReference type="NCBI Taxonomy" id="34283"/>
    <lineage>
        <taxon>Eukaryota</taxon>
        <taxon>Viridiplantae</taxon>
        <taxon>Streptophyta</taxon>
        <taxon>Embryophyta</taxon>
        <taxon>Tracheophyta</taxon>
        <taxon>Spermatophyta</taxon>
        <taxon>Magnoliopsida</taxon>
        <taxon>eudicotyledons</taxon>
        <taxon>Gunneridae</taxon>
        <taxon>Pentapetalae</taxon>
        <taxon>rosids</taxon>
        <taxon>malvids</taxon>
        <taxon>Malvales</taxon>
        <taxon>Malvaceae</taxon>
        <taxon>Malvoideae</taxon>
        <taxon>Gossypium</taxon>
    </lineage>
</organism>
<feature type="region of interest" description="Disordered" evidence="1">
    <location>
        <begin position="1"/>
        <end position="21"/>
    </location>
</feature>
<evidence type="ECO:0000313" key="2">
    <source>
        <dbReference type="EMBL" id="MBA0840649.1"/>
    </source>
</evidence>
<evidence type="ECO:0000313" key="3">
    <source>
        <dbReference type="Proteomes" id="UP000593575"/>
    </source>
</evidence>
<comment type="caution">
    <text evidence="2">The sequence shown here is derived from an EMBL/GenBank/DDBJ whole genome shotgun (WGS) entry which is preliminary data.</text>
</comment>
<proteinExistence type="predicted"/>
<feature type="compositionally biased region" description="Basic residues" evidence="1">
    <location>
        <begin position="9"/>
        <end position="21"/>
    </location>
</feature>
<dbReference type="AlphaFoldDB" id="A0A7J9K2Y3"/>
<reference evidence="2 3" key="1">
    <citation type="journal article" date="2019" name="Genome Biol. Evol.">
        <title>Insights into the evolution of the New World diploid cottons (Gossypium, subgenus Houzingenia) based on genome sequencing.</title>
        <authorList>
            <person name="Grover C.E."/>
            <person name="Arick M.A. 2nd"/>
            <person name="Thrash A."/>
            <person name="Conover J.L."/>
            <person name="Sanders W.S."/>
            <person name="Peterson D.G."/>
            <person name="Frelichowski J.E."/>
            <person name="Scheffler J.A."/>
            <person name="Scheffler B.E."/>
            <person name="Wendel J.F."/>
        </authorList>
    </citation>
    <scope>NUCLEOTIDE SEQUENCE [LARGE SCALE GENOMIC DNA]</scope>
    <source>
        <strain evidence="2">6</strain>
        <tissue evidence="2">Leaf</tissue>
    </source>
</reference>
<dbReference type="Proteomes" id="UP000593575">
    <property type="component" value="Unassembled WGS sequence"/>
</dbReference>
<sequence>MIKINLIRKTNKNIQKKRRKR</sequence>
<name>A0A7J9K2Y3_9ROSI</name>
<evidence type="ECO:0000256" key="1">
    <source>
        <dbReference type="SAM" id="MobiDB-lite"/>
    </source>
</evidence>
<dbReference type="EMBL" id="JABFAE010000011">
    <property type="protein sequence ID" value="MBA0840649.1"/>
    <property type="molecule type" value="Genomic_DNA"/>
</dbReference>
<keyword evidence="3" id="KW-1185">Reference proteome</keyword>